<protein>
    <recommendedName>
        <fullName evidence="3">Peptidoglycan binding domain-containing protein</fullName>
    </recommendedName>
</protein>
<sequence>MKPTAIVGLLGGLALATTLALVVVVAVEPVTPEIAEVATASDTVSVDSSQFTDPHTVSLTVTSGMPAAITSPVSGRVTAASCRPGEAMSSGTSPLSVDGTAVLALAMSVPPWRDIPQGATGSDVEALHAALTALGYDTTADGDQAGGSTTSALHAAFKKAGATDFTGSTLPLTQMVWLPEQETTVATCSVAVGDRIGTDATIATGAASLLDVRVTSMPSLLAPGDRTVTVGGVTVTVDSDGVVSDPSALEGAISASDTDVAPTGTLQLVDAIAVSGIPATAISTADGVTGCVQAGDQVIGVKVVGSQLGTTYVMFDGDAPDTISLTAPEQGCQ</sequence>
<keyword evidence="2" id="KW-1185">Reference proteome</keyword>
<gene>
    <name evidence="1" type="ORF">RN606_13140</name>
</gene>
<evidence type="ECO:0008006" key="3">
    <source>
        <dbReference type="Google" id="ProtNLM"/>
    </source>
</evidence>
<dbReference type="Proteomes" id="UP001304125">
    <property type="component" value="Chromosome"/>
</dbReference>
<name>A0AA96F6M3_9MICO</name>
<evidence type="ECO:0000313" key="2">
    <source>
        <dbReference type="Proteomes" id="UP001304125"/>
    </source>
</evidence>
<dbReference type="AlphaFoldDB" id="A0AA96F6M3"/>
<accession>A0AA96F6M3</accession>
<proteinExistence type="predicted"/>
<dbReference type="RefSeq" id="WP_313497865.1">
    <property type="nucleotide sequence ID" value="NZ_CP134879.1"/>
</dbReference>
<organism evidence="1 2">
    <name type="scientific">Demequina capsici</name>
    <dbReference type="NCBI Taxonomy" id="3075620"/>
    <lineage>
        <taxon>Bacteria</taxon>
        <taxon>Bacillati</taxon>
        <taxon>Actinomycetota</taxon>
        <taxon>Actinomycetes</taxon>
        <taxon>Micrococcales</taxon>
        <taxon>Demequinaceae</taxon>
        <taxon>Demequina</taxon>
    </lineage>
</organism>
<dbReference type="EMBL" id="CP134879">
    <property type="protein sequence ID" value="WNM24289.1"/>
    <property type="molecule type" value="Genomic_DNA"/>
</dbReference>
<reference evidence="1 2" key="1">
    <citation type="submission" date="2023-09" db="EMBL/GenBank/DDBJ databases">
        <title>Demequina sp. a novel bacteria isolated from Capsicum annuum.</title>
        <authorList>
            <person name="Humaira Z."/>
            <person name="Lee J."/>
            <person name="Cho D."/>
        </authorList>
    </citation>
    <scope>NUCLEOTIDE SEQUENCE [LARGE SCALE GENOMIC DNA]</scope>
    <source>
        <strain evidence="1 2">OYTSA14</strain>
    </source>
</reference>
<evidence type="ECO:0000313" key="1">
    <source>
        <dbReference type="EMBL" id="WNM24289.1"/>
    </source>
</evidence>